<dbReference type="EMBL" id="MWWZ01000013">
    <property type="protein sequence ID" value="OZG65047.1"/>
    <property type="molecule type" value="Genomic_DNA"/>
</dbReference>
<evidence type="ECO:0000313" key="2">
    <source>
        <dbReference type="EMBL" id="QOL32864.1"/>
    </source>
</evidence>
<reference evidence="1 3" key="1">
    <citation type="journal article" date="2017" name="BMC Genomics">
        <title>Comparative genomic and phylogenomic analyses of the Bifidobacteriaceae family.</title>
        <authorList>
            <person name="Lugli G.A."/>
            <person name="Milani C."/>
            <person name="Turroni F."/>
            <person name="Duranti S."/>
            <person name="Mancabelli L."/>
            <person name="Mangifesta M."/>
            <person name="Ferrario C."/>
            <person name="Modesto M."/>
            <person name="Mattarelli P."/>
            <person name="Jiri K."/>
            <person name="van Sinderen D."/>
            <person name="Ventura M."/>
        </authorList>
    </citation>
    <scope>NUCLEOTIDE SEQUENCE [LARGE SCALE GENOMIC DNA]</scope>
    <source>
        <strain evidence="1 3">DSM 100216</strain>
    </source>
</reference>
<protein>
    <submittedName>
        <fullName evidence="1">Type I-U CRISPR-associated protein Cas5/Cas6</fullName>
    </submittedName>
</protein>
<dbReference type="Proteomes" id="UP000593943">
    <property type="component" value="Chromosome"/>
</dbReference>
<dbReference type="Proteomes" id="UP000216057">
    <property type="component" value="Unassembled WGS sequence"/>
</dbReference>
<gene>
    <name evidence="2" type="primary">cas5u6u</name>
    <name evidence="2" type="ORF">BE0216_10770</name>
    <name evidence="1" type="ORF">BEUL_2057</name>
</gene>
<dbReference type="AlphaFoldDB" id="A0A261G0W0"/>
<sequence length="581" mass="64920">MPFAISAKFLLGTYQGRDSGGVPECYPSPDRLYKALVSTAYTVFGFERPDRSQAEELSDNDILKALRWLEGNPPDAVFLPRAYFSADRASSEAVVFRQKGYIEKSKGQQRPKVSSASASTSVTYADDTTDGLLTWQWEQEPAEDVANTLSLLCWEVPYLGEACSKVRLTTSKLHGGDYPLSGSLQKDDSAKFCNLGRRGNVLFACPGVGRLDELKRGYEQVNPSRSNKAVRGKEDEQNLLAAVPMLDTVEEASYSYPVNDEAKLGLQKPWPDFIVIPVIADPAENSDEQWLPDQSDYVGWSVALHRFLVKQWGLNPPACLTGKYASDMYRPANNIGIQILSEGLGKATDLLSDEVKKCGLPAFLLMLPQTMSDEERTRLYEVCQRSRGRRVYLSRHVGRIQLGEARYVHDGALWRAPDDDRTRFWRPFPLSVAETRPLSPDPESGRRWRTREALYLSLGHVWRDAFADSQSVDEQPKKYEARMWSLSNRVVDSATFYVCDERPVFTVNMQDYAHHIDAANVLRGMSGLISIAPKESESLSCAAMAIGQSRHLGGGLLLPVDITNDLVDQDSSGRDVPVWLK</sequence>
<evidence type="ECO:0000313" key="4">
    <source>
        <dbReference type="Proteomes" id="UP000593943"/>
    </source>
</evidence>
<dbReference type="InterPro" id="IPR019089">
    <property type="entry name" value="Cas_GSU0054"/>
</dbReference>
<dbReference type="RefSeq" id="WP_094637569.1">
    <property type="nucleotide sequence ID" value="NZ_CP062938.1"/>
</dbReference>
<name>A0A261G0W0_9BIFI</name>
<dbReference type="NCBIfam" id="TIGR02165">
    <property type="entry name" value="cas5_6_GSU0054"/>
    <property type="match status" value="1"/>
</dbReference>
<keyword evidence="4" id="KW-1185">Reference proteome</keyword>
<dbReference type="KEGG" id="beu:BE0216_10770"/>
<accession>A0A261G0W0</accession>
<organism evidence="1 3">
    <name type="scientific">Bifidobacterium eulemuris</name>
    <dbReference type="NCBI Taxonomy" id="1765219"/>
    <lineage>
        <taxon>Bacteria</taxon>
        <taxon>Bacillati</taxon>
        <taxon>Actinomycetota</taxon>
        <taxon>Actinomycetes</taxon>
        <taxon>Bifidobacteriales</taxon>
        <taxon>Bifidobacteriaceae</taxon>
        <taxon>Bifidobacterium</taxon>
    </lineage>
</organism>
<proteinExistence type="predicted"/>
<evidence type="ECO:0000313" key="3">
    <source>
        <dbReference type="Proteomes" id="UP000216057"/>
    </source>
</evidence>
<reference evidence="2 4" key="2">
    <citation type="submission" date="2020-10" db="EMBL/GenBank/DDBJ databases">
        <title>Genome sequencing of Bifidobacterium eulemuris_DSMZ_100216.</title>
        <authorList>
            <person name="Kim J."/>
        </authorList>
    </citation>
    <scope>NUCLEOTIDE SEQUENCE [LARGE SCALE GENOMIC DNA]</scope>
    <source>
        <strain evidence="2 4">DSM 100216</strain>
    </source>
</reference>
<dbReference type="EMBL" id="CP062938">
    <property type="protein sequence ID" value="QOL32864.1"/>
    <property type="molecule type" value="Genomic_DNA"/>
</dbReference>
<evidence type="ECO:0000313" key="1">
    <source>
        <dbReference type="EMBL" id="OZG65047.1"/>
    </source>
</evidence>
<dbReference type="OrthoDB" id="3324965at2"/>